<accession>A0A239ZHE5</accession>
<evidence type="ECO:0000313" key="3">
    <source>
        <dbReference type="EMBL" id="SQB36148.1"/>
    </source>
</evidence>
<proteinExistence type="predicted"/>
<dbReference type="InterPro" id="IPR051534">
    <property type="entry name" value="CBASS_pafABC_assoc_protein"/>
</dbReference>
<dbReference type="AlphaFoldDB" id="A0A239ZHE5"/>
<dbReference type="InterPro" id="IPR026881">
    <property type="entry name" value="WYL_dom"/>
</dbReference>
<dbReference type="Pfam" id="PF25583">
    <property type="entry name" value="WCX"/>
    <property type="match status" value="1"/>
</dbReference>
<evidence type="ECO:0000259" key="1">
    <source>
        <dbReference type="Pfam" id="PF13280"/>
    </source>
</evidence>
<dbReference type="InterPro" id="IPR057727">
    <property type="entry name" value="WCX_dom"/>
</dbReference>
<feature type="domain" description="WYL" evidence="1">
    <location>
        <begin position="162"/>
        <end position="227"/>
    </location>
</feature>
<organism evidence="3 4">
    <name type="scientific">Clostridium cochlearium</name>
    <dbReference type="NCBI Taxonomy" id="1494"/>
    <lineage>
        <taxon>Bacteria</taxon>
        <taxon>Bacillati</taxon>
        <taxon>Bacillota</taxon>
        <taxon>Clostridia</taxon>
        <taxon>Eubacteriales</taxon>
        <taxon>Clostridiaceae</taxon>
        <taxon>Clostridium</taxon>
    </lineage>
</organism>
<reference evidence="3 4" key="1">
    <citation type="submission" date="2018-06" db="EMBL/GenBank/DDBJ databases">
        <authorList>
            <consortium name="Pathogen Informatics"/>
            <person name="Doyle S."/>
        </authorList>
    </citation>
    <scope>NUCLEOTIDE SEQUENCE [LARGE SCALE GENOMIC DNA]</scope>
    <source>
        <strain evidence="3 4">NCTC13028</strain>
    </source>
</reference>
<evidence type="ECO:0000313" key="4">
    <source>
        <dbReference type="Proteomes" id="UP000250223"/>
    </source>
</evidence>
<dbReference type="PANTHER" id="PTHR34580:SF1">
    <property type="entry name" value="PROTEIN PAFC"/>
    <property type="match status" value="1"/>
</dbReference>
<name>A0A239ZHE5_CLOCO</name>
<dbReference type="Proteomes" id="UP000250223">
    <property type="component" value="Unassembled WGS sequence"/>
</dbReference>
<protein>
    <submittedName>
        <fullName evidence="3">Helix-turn-helix, type 11 domain-containing protein</fullName>
    </submittedName>
</protein>
<dbReference type="PROSITE" id="PS52050">
    <property type="entry name" value="WYL"/>
    <property type="match status" value="1"/>
</dbReference>
<dbReference type="Pfam" id="PF13280">
    <property type="entry name" value="WYL"/>
    <property type="match status" value="1"/>
</dbReference>
<dbReference type="PANTHER" id="PTHR34580">
    <property type="match status" value="1"/>
</dbReference>
<gene>
    <name evidence="3" type="ORF">NCTC13028_02379</name>
</gene>
<evidence type="ECO:0000259" key="2">
    <source>
        <dbReference type="Pfam" id="PF25583"/>
    </source>
</evidence>
<dbReference type="EMBL" id="UAWC01000026">
    <property type="protein sequence ID" value="SQB36148.1"/>
    <property type="molecule type" value="Genomic_DNA"/>
</dbReference>
<sequence>MLINKELVICMNFIKVRCSKVMRILILYERLNKGEIINKKQLADEFGVDEKSIQRDINDLRAYFQDCYKGGDMKLKYCRSRKGYILEKGRLGYLNYKEITAITKILLDSRAFIKEEMSLLLNKMIQQCIPEERENINNILKNERYHYVELQHGKNLIDILWDVGECIRKRKYMNVKYTRMDKSSVNRKLKPVGVIFNEFYFYLIAYIDGKEERFPATYRVDRINQYKILDEHFYIPEKNRFEEGDFRKKIQFMSAGELINIEFRYWGPSLEAILDRLPTAKITDKKNGEYLIEAEVFGKGIIMWLLSQKNYLEVIKPLEVRNEIKNIIKDMLDIYS</sequence>
<feature type="domain" description="WCX" evidence="2">
    <location>
        <begin position="274"/>
        <end position="332"/>
    </location>
</feature>